<organism evidence="2 3">
    <name type="scientific">Bifidobacterium castoris</name>
    <dbReference type="NCBI Taxonomy" id="2306972"/>
    <lineage>
        <taxon>Bacteria</taxon>
        <taxon>Bacillati</taxon>
        <taxon>Actinomycetota</taxon>
        <taxon>Actinomycetes</taxon>
        <taxon>Bifidobacteriales</taxon>
        <taxon>Bifidobacteriaceae</taxon>
        <taxon>Bifidobacterium</taxon>
    </lineage>
</organism>
<dbReference type="GO" id="GO:0003677">
    <property type="term" value="F:DNA binding"/>
    <property type="evidence" value="ECO:0007669"/>
    <property type="project" value="InterPro"/>
</dbReference>
<dbReference type="InterPro" id="IPR010982">
    <property type="entry name" value="Lambda_DNA-bd_dom_sf"/>
</dbReference>
<sequence length="39" mass="4228">MGLAELRKAKKLTQRELAERASVPHVSIANIERGGGSRP</sequence>
<evidence type="ECO:0000313" key="2">
    <source>
        <dbReference type="EMBL" id="RSX47142.1"/>
    </source>
</evidence>
<accession>A0A430F5Z1</accession>
<dbReference type="InterPro" id="IPR001387">
    <property type="entry name" value="Cro/C1-type_HTH"/>
</dbReference>
<dbReference type="OrthoDB" id="9803128at2"/>
<gene>
    <name evidence="2" type="ORF">D2E22_1326</name>
</gene>
<proteinExistence type="predicted"/>
<comment type="caution">
    <text evidence="2">The sequence shown here is derived from an EMBL/GenBank/DDBJ whole genome shotgun (WGS) entry which is preliminary data.</text>
</comment>
<feature type="domain" description="HTH cro/C1-type" evidence="1">
    <location>
        <begin position="3"/>
        <end position="34"/>
    </location>
</feature>
<dbReference type="Proteomes" id="UP000288052">
    <property type="component" value="Unassembled WGS sequence"/>
</dbReference>
<name>A0A430F5Z1_9BIFI</name>
<reference evidence="2 3" key="1">
    <citation type="submission" date="2018-09" db="EMBL/GenBank/DDBJ databases">
        <title>Characterization of the phylogenetic diversity of five novel species belonging to the genus Bifidobacterium.</title>
        <authorList>
            <person name="Lugli G.A."/>
            <person name="Duranti S."/>
            <person name="Milani C."/>
        </authorList>
    </citation>
    <scope>NUCLEOTIDE SEQUENCE [LARGE SCALE GENOMIC DNA]</scope>
    <source>
        <strain evidence="2 3">2020B</strain>
    </source>
</reference>
<dbReference type="RefSeq" id="WP_126032326.1">
    <property type="nucleotide sequence ID" value="NZ_QXGI01000005.1"/>
</dbReference>
<dbReference type="Gene3D" id="1.10.260.40">
    <property type="entry name" value="lambda repressor-like DNA-binding domains"/>
    <property type="match status" value="1"/>
</dbReference>
<evidence type="ECO:0000259" key="1">
    <source>
        <dbReference type="PROSITE" id="PS50943"/>
    </source>
</evidence>
<keyword evidence="3" id="KW-1185">Reference proteome</keyword>
<evidence type="ECO:0000313" key="3">
    <source>
        <dbReference type="Proteomes" id="UP000288052"/>
    </source>
</evidence>
<dbReference type="SUPFAM" id="SSF47413">
    <property type="entry name" value="lambda repressor-like DNA-binding domains"/>
    <property type="match status" value="1"/>
</dbReference>
<dbReference type="AlphaFoldDB" id="A0A430F5Z1"/>
<dbReference type="PROSITE" id="PS50943">
    <property type="entry name" value="HTH_CROC1"/>
    <property type="match status" value="1"/>
</dbReference>
<protein>
    <recommendedName>
        <fullName evidence="1">HTH cro/C1-type domain-containing protein</fullName>
    </recommendedName>
</protein>
<dbReference type="CDD" id="cd00093">
    <property type="entry name" value="HTH_XRE"/>
    <property type="match status" value="1"/>
</dbReference>
<dbReference type="EMBL" id="QXGI01000005">
    <property type="protein sequence ID" value="RSX47142.1"/>
    <property type="molecule type" value="Genomic_DNA"/>
</dbReference>
<dbReference type="Pfam" id="PF01381">
    <property type="entry name" value="HTH_3"/>
    <property type="match status" value="1"/>
</dbReference>